<evidence type="ECO:0000313" key="4">
    <source>
        <dbReference type="EMBL" id="MBB2183308.1"/>
    </source>
</evidence>
<comment type="caution">
    <text evidence="4">The sequence shown here is derived from an EMBL/GenBank/DDBJ whole genome shotgun (WGS) entry which is preliminary data.</text>
</comment>
<dbReference type="PANTHER" id="PTHR43800:SF1">
    <property type="entry name" value="PEPTIDYL-LYSINE N-ACETYLTRANSFERASE YJAB"/>
    <property type="match status" value="1"/>
</dbReference>
<dbReference type="Proteomes" id="UP000574276">
    <property type="component" value="Unassembled WGS sequence"/>
</dbReference>
<dbReference type="Pfam" id="PF00583">
    <property type="entry name" value="Acetyltransf_1"/>
    <property type="match status" value="1"/>
</dbReference>
<keyword evidence="1 4" id="KW-0808">Transferase</keyword>
<dbReference type="PANTHER" id="PTHR43800">
    <property type="entry name" value="PEPTIDYL-LYSINE N-ACETYLTRANSFERASE YJAB"/>
    <property type="match status" value="1"/>
</dbReference>
<accession>A0A839K1L7</accession>
<dbReference type="GO" id="GO:0016747">
    <property type="term" value="F:acyltransferase activity, transferring groups other than amino-acyl groups"/>
    <property type="evidence" value="ECO:0007669"/>
    <property type="project" value="InterPro"/>
</dbReference>
<dbReference type="CDD" id="cd04301">
    <property type="entry name" value="NAT_SF"/>
    <property type="match status" value="1"/>
</dbReference>
<dbReference type="AlphaFoldDB" id="A0A839K1L7"/>
<reference evidence="4 5" key="1">
    <citation type="submission" date="2020-07" db="EMBL/GenBank/DDBJ databases">
        <title>Characterization and genome sequencing of isolate MD1, a novel member within the family Lachnospiraceae.</title>
        <authorList>
            <person name="Rettenmaier R."/>
            <person name="Di Bello L."/>
            <person name="Zinser C."/>
            <person name="Scheitz K."/>
            <person name="Liebl W."/>
            <person name="Zverlov V."/>
        </authorList>
    </citation>
    <scope>NUCLEOTIDE SEQUENCE [LARGE SCALE GENOMIC DNA]</scope>
    <source>
        <strain evidence="4 5">MD1</strain>
    </source>
</reference>
<keyword evidence="2" id="KW-0012">Acyltransferase</keyword>
<dbReference type="RefSeq" id="WP_228352976.1">
    <property type="nucleotide sequence ID" value="NZ_JACEGA010000001.1"/>
</dbReference>
<protein>
    <submittedName>
        <fullName evidence="4">GNAT family N-acetyltransferase</fullName>
    </submittedName>
</protein>
<dbReference type="InterPro" id="IPR016181">
    <property type="entry name" value="Acyl_CoA_acyltransferase"/>
</dbReference>
<keyword evidence="5" id="KW-1185">Reference proteome</keyword>
<dbReference type="EMBL" id="JACEGA010000001">
    <property type="protein sequence ID" value="MBB2183308.1"/>
    <property type="molecule type" value="Genomic_DNA"/>
</dbReference>
<evidence type="ECO:0000259" key="3">
    <source>
        <dbReference type="PROSITE" id="PS51186"/>
    </source>
</evidence>
<feature type="domain" description="N-acetyltransferase" evidence="3">
    <location>
        <begin position="1"/>
        <end position="144"/>
    </location>
</feature>
<gene>
    <name evidence="4" type="ORF">H0486_10495</name>
</gene>
<evidence type="ECO:0000313" key="5">
    <source>
        <dbReference type="Proteomes" id="UP000574276"/>
    </source>
</evidence>
<proteinExistence type="predicted"/>
<evidence type="ECO:0000256" key="1">
    <source>
        <dbReference type="ARBA" id="ARBA00022679"/>
    </source>
</evidence>
<sequence>MIRKFEESDLESCARILMSVYNNETWECFWSFEKAKEYLKEIIDFKNFIGFTLLIDNEVKGAILCREKTWWNNNEIFVEEMFVSPEQQGNGYGTALLNTVEGYIKERGLAGFTLTTNRYSQAPGFYHKNGFCDGEHVLFMYKVI</sequence>
<dbReference type="InterPro" id="IPR000182">
    <property type="entry name" value="GNAT_dom"/>
</dbReference>
<evidence type="ECO:0000256" key="2">
    <source>
        <dbReference type="ARBA" id="ARBA00023315"/>
    </source>
</evidence>
<dbReference type="PROSITE" id="PS51186">
    <property type="entry name" value="GNAT"/>
    <property type="match status" value="1"/>
</dbReference>
<organism evidence="4 5">
    <name type="scientific">Variimorphobacter saccharofermentans</name>
    <dbReference type="NCBI Taxonomy" id="2755051"/>
    <lineage>
        <taxon>Bacteria</taxon>
        <taxon>Bacillati</taxon>
        <taxon>Bacillota</taxon>
        <taxon>Clostridia</taxon>
        <taxon>Lachnospirales</taxon>
        <taxon>Lachnospiraceae</taxon>
        <taxon>Variimorphobacter</taxon>
    </lineage>
</organism>
<name>A0A839K1L7_9FIRM</name>
<dbReference type="SUPFAM" id="SSF55729">
    <property type="entry name" value="Acyl-CoA N-acyltransferases (Nat)"/>
    <property type="match status" value="1"/>
</dbReference>
<dbReference type="Gene3D" id="3.40.630.30">
    <property type="match status" value="1"/>
</dbReference>